<dbReference type="EMBL" id="ML119805">
    <property type="protein sequence ID" value="RPA73963.1"/>
    <property type="molecule type" value="Genomic_DNA"/>
</dbReference>
<organism evidence="1 2">
    <name type="scientific">Ascobolus immersus RN42</name>
    <dbReference type="NCBI Taxonomy" id="1160509"/>
    <lineage>
        <taxon>Eukaryota</taxon>
        <taxon>Fungi</taxon>
        <taxon>Dikarya</taxon>
        <taxon>Ascomycota</taxon>
        <taxon>Pezizomycotina</taxon>
        <taxon>Pezizomycetes</taxon>
        <taxon>Pezizales</taxon>
        <taxon>Ascobolaceae</taxon>
        <taxon>Ascobolus</taxon>
    </lineage>
</organism>
<gene>
    <name evidence="1" type="ORF">BJ508DRAFT_333540</name>
</gene>
<proteinExistence type="predicted"/>
<keyword evidence="2" id="KW-1185">Reference proteome</keyword>
<accession>A0A3N4HJ49</accession>
<evidence type="ECO:0000313" key="2">
    <source>
        <dbReference type="Proteomes" id="UP000275078"/>
    </source>
</evidence>
<name>A0A3N4HJ49_ASCIM</name>
<evidence type="ECO:0008006" key="3">
    <source>
        <dbReference type="Google" id="ProtNLM"/>
    </source>
</evidence>
<dbReference type="AlphaFoldDB" id="A0A3N4HJ49"/>
<dbReference type="Proteomes" id="UP000275078">
    <property type="component" value="Unassembled WGS sequence"/>
</dbReference>
<sequence>MADTNNGTVSRFLRLPLEMRLEIYSYSSIFGLFILTHTCRTIYTDINCSILVKRSAGYTNYTQTHAVFESHPLLPAGSRPLCIPMMARSDKINGLYQPSYRGSERHPTRVWRHESYDFNQLYGSHFRFGSRNLTGPWRCCTFCSFILLVGDFDYPPGFNSYPQAEEPEAPVINWDSTRCNACSGLSARLRRSRWNGAGQVQVL</sequence>
<protein>
    <recommendedName>
        <fullName evidence="3">F-box domain-containing protein</fullName>
    </recommendedName>
</protein>
<evidence type="ECO:0000313" key="1">
    <source>
        <dbReference type="EMBL" id="RPA73963.1"/>
    </source>
</evidence>
<reference evidence="1 2" key="1">
    <citation type="journal article" date="2018" name="Nat. Ecol. Evol.">
        <title>Pezizomycetes genomes reveal the molecular basis of ectomycorrhizal truffle lifestyle.</title>
        <authorList>
            <person name="Murat C."/>
            <person name="Payen T."/>
            <person name="Noel B."/>
            <person name="Kuo A."/>
            <person name="Morin E."/>
            <person name="Chen J."/>
            <person name="Kohler A."/>
            <person name="Krizsan K."/>
            <person name="Balestrini R."/>
            <person name="Da Silva C."/>
            <person name="Montanini B."/>
            <person name="Hainaut M."/>
            <person name="Levati E."/>
            <person name="Barry K.W."/>
            <person name="Belfiori B."/>
            <person name="Cichocki N."/>
            <person name="Clum A."/>
            <person name="Dockter R.B."/>
            <person name="Fauchery L."/>
            <person name="Guy J."/>
            <person name="Iotti M."/>
            <person name="Le Tacon F."/>
            <person name="Lindquist E.A."/>
            <person name="Lipzen A."/>
            <person name="Malagnac F."/>
            <person name="Mello A."/>
            <person name="Molinier V."/>
            <person name="Miyauchi S."/>
            <person name="Poulain J."/>
            <person name="Riccioni C."/>
            <person name="Rubini A."/>
            <person name="Sitrit Y."/>
            <person name="Splivallo R."/>
            <person name="Traeger S."/>
            <person name="Wang M."/>
            <person name="Zifcakova L."/>
            <person name="Wipf D."/>
            <person name="Zambonelli A."/>
            <person name="Paolocci F."/>
            <person name="Nowrousian M."/>
            <person name="Ottonello S."/>
            <person name="Baldrian P."/>
            <person name="Spatafora J.W."/>
            <person name="Henrissat B."/>
            <person name="Nagy L.G."/>
            <person name="Aury J.M."/>
            <person name="Wincker P."/>
            <person name="Grigoriev I.V."/>
            <person name="Bonfante P."/>
            <person name="Martin F.M."/>
        </authorList>
    </citation>
    <scope>NUCLEOTIDE SEQUENCE [LARGE SCALE GENOMIC DNA]</scope>
    <source>
        <strain evidence="1 2">RN42</strain>
    </source>
</reference>